<dbReference type="Pfam" id="PF05699">
    <property type="entry name" value="Dimer_Tnp_hAT"/>
    <property type="match status" value="1"/>
</dbReference>
<sequence>MKVFKLNFNRQALVLLDTIYLDVTNFKTVSQAVIKTLNKYGIVFENVYAYVTDNASYMNKSYKSVLDNLLPNCRHVTCVAHIVALIADTWRKSPARRIRYKTFLQEMHVEKPLLPPEPVITRWNTWFKAVQYHYENWANLLTFFGDENRIFSESESMNDALDLLNNVDVKNDAKFIVENCERFMVLQVKYQANNALATELYNDLMDLNFWHIANIEKHENDQQKLVLFESSHKKLKKYLFGGDMPAMDLFKASRILVPKQFKTMDNDLKDYSELIPELKSCNAEWLVYKEIVREANFTTNFDRNEFWLSNKKRIPILFEISKWFLYYPTNSAVCERSISVYNKIITDDRNRLSKETLTCLNFITFNNKRSLKKSLEVKESDFCGEPEIIELDNFE</sequence>
<name>A0A814Q6L7_9BILA</name>
<evidence type="ECO:0000256" key="4">
    <source>
        <dbReference type="ARBA" id="ARBA00022833"/>
    </source>
</evidence>
<dbReference type="InterPro" id="IPR012337">
    <property type="entry name" value="RNaseH-like_sf"/>
</dbReference>
<evidence type="ECO:0000256" key="1">
    <source>
        <dbReference type="ARBA" id="ARBA00004123"/>
    </source>
</evidence>
<dbReference type="PANTHER" id="PTHR46481">
    <property type="entry name" value="ZINC FINGER BED DOMAIN-CONTAINING PROTEIN 4"/>
    <property type="match status" value="1"/>
</dbReference>
<dbReference type="GO" id="GO:0046983">
    <property type="term" value="F:protein dimerization activity"/>
    <property type="evidence" value="ECO:0007669"/>
    <property type="project" value="InterPro"/>
</dbReference>
<evidence type="ECO:0000256" key="5">
    <source>
        <dbReference type="ARBA" id="ARBA00023242"/>
    </source>
</evidence>
<dbReference type="OrthoDB" id="8065135at2759"/>
<evidence type="ECO:0000256" key="2">
    <source>
        <dbReference type="ARBA" id="ARBA00022723"/>
    </source>
</evidence>
<dbReference type="GO" id="GO:0005634">
    <property type="term" value="C:nucleus"/>
    <property type="evidence" value="ECO:0007669"/>
    <property type="project" value="UniProtKB-SubCell"/>
</dbReference>
<comment type="caution">
    <text evidence="7">The sequence shown here is derived from an EMBL/GenBank/DDBJ whole genome shotgun (WGS) entry which is preliminary data.</text>
</comment>
<keyword evidence="3" id="KW-0863">Zinc-finger</keyword>
<evidence type="ECO:0000256" key="3">
    <source>
        <dbReference type="ARBA" id="ARBA00022771"/>
    </source>
</evidence>
<dbReference type="PANTHER" id="PTHR46481:SF10">
    <property type="entry name" value="ZINC FINGER BED DOMAIN-CONTAINING PROTEIN 39"/>
    <property type="match status" value="1"/>
</dbReference>
<dbReference type="EMBL" id="CAJNOC010008435">
    <property type="protein sequence ID" value="CAF1115555.1"/>
    <property type="molecule type" value="Genomic_DNA"/>
</dbReference>
<gene>
    <name evidence="7" type="ORF">OXX778_LOCUS21815</name>
</gene>
<reference evidence="7" key="1">
    <citation type="submission" date="2021-02" db="EMBL/GenBank/DDBJ databases">
        <authorList>
            <person name="Nowell W R."/>
        </authorList>
    </citation>
    <scope>NUCLEOTIDE SEQUENCE</scope>
    <source>
        <strain evidence="7">Ploen Becks lab</strain>
    </source>
</reference>
<dbReference type="InterPro" id="IPR008906">
    <property type="entry name" value="HATC_C_dom"/>
</dbReference>
<keyword evidence="8" id="KW-1185">Reference proteome</keyword>
<keyword evidence="5" id="KW-0539">Nucleus</keyword>
<feature type="domain" description="HAT C-terminal dimerisation" evidence="6">
    <location>
        <begin position="296"/>
        <end position="363"/>
    </location>
</feature>
<dbReference type="GO" id="GO:0008270">
    <property type="term" value="F:zinc ion binding"/>
    <property type="evidence" value="ECO:0007669"/>
    <property type="project" value="UniProtKB-KW"/>
</dbReference>
<dbReference type="InterPro" id="IPR052035">
    <property type="entry name" value="ZnF_BED_domain_contain"/>
</dbReference>
<dbReference type="AlphaFoldDB" id="A0A814Q6L7"/>
<evidence type="ECO:0000313" key="8">
    <source>
        <dbReference type="Proteomes" id="UP000663879"/>
    </source>
</evidence>
<comment type="subcellular location">
    <subcellularLocation>
        <location evidence="1">Nucleus</location>
    </subcellularLocation>
</comment>
<proteinExistence type="predicted"/>
<protein>
    <recommendedName>
        <fullName evidence="6">HAT C-terminal dimerisation domain-containing protein</fullName>
    </recommendedName>
</protein>
<organism evidence="7 8">
    <name type="scientific">Brachionus calyciflorus</name>
    <dbReference type="NCBI Taxonomy" id="104777"/>
    <lineage>
        <taxon>Eukaryota</taxon>
        <taxon>Metazoa</taxon>
        <taxon>Spiralia</taxon>
        <taxon>Gnathifera</taxon>
        <taxon>Rotifera</taxon>
        <taxon>Eurotatoria</taxon>
        <taxon>Monogononta</taxon>
        <taxon>Pseudotrocha</taxon>
        <taxon>Ploima</taxon>
        <taxon>Brachionidae</taxon>
        <taxon>Brachionus</taxon>
    </lineage>
</organism>
<dbReference type="Proteomes" id="UP000663879">
    <property type="component" value="Unassembled WGS sequence"/>
</dbReference>
<evidence type="ECO:0000259" key="6">
    <source>
        <dbReference type="Pfam" id="PF05699"/>
    </source>
</evidence>
<keyword evidence="2" id="KW-0479">Metal-binding</keyword>
<evidence type="ECO:0000313" key="7">
    <source>
        <dbReference type="EMBL" id="CAF1115555.1"/>
    </source>
</evidence>
<dbReference type="SUPFAM" id="SSF53098">
    <property type="entry name" value="Ribonuclease H-like"/>
    <property type="match status" value="1"/>
</dbReference>
<accession>A0A814Q6L7</accession>
<keyword evidence="4" id="KW-0862">Zinc</keyword>